<feature type="chain" id="PRO_5033017873" description="Secreted protein" evidence="1">
    <location>
        <begin position="40"/>
        <end position="173"/>
    </location>
</feature>
<evidence type="ECO:0000313" key="2">
    <source>
        <dbReference type="EMBL" id="NZA26264.1"/>
    </source>
</evidence>
<reference evidence="2 3" key="1">
    <citation type="submission" date="2020-07" db="EMBL/GenBank/DDBJ databases">
        <title>Luteimonas sp. SJ-92.</title>
        <authorList>
            <person name="Huang X.-X."/>
            <person name="Xu L."/>
            <person name="Sun J.-Q."/>
        </authorList>
    </citation>
    <scope>NUCLEOTIDE SEQUENCE [LARGE SCALE GENOMIC DNA]</scope>
    <source>
        <strain evidence="2 3">SJ-92</strain>
    </source>
</reference>
<comment type="caution">
    <text evidence="2">The sequence shown here is derived from an EMBL/GenBank/DDBJ whole genome shotgun (WGS) entry which is preliminary data.</text>
</comment>
<protein>
    <recommendedName>
        <fullName evidence="4">Secreted protein</fullName>
    </recommendedName>
</protein>
<dbReference type="EMBL" id="JACCKA010000051">
    <property type="protein sequence ID" value="NZA26264.1"/>
    <property type="molecule type" value="Genomic_DNA"/>
</dbReference>
<name>A0A853JBY3_9GAMM</name>
<evidence type="ECO:0000313" key="3">
    <source>
        <dbReference type="Proteomes" id="UP000578091"/>
    </source>
</evidence>
<evidence type="ECO:0008006" key="4">
    <source>
        <dbReference type="Google" id="ProtNLM"/>
    </source>
</evidence>
<proteinExistence type="predicted"/>
<keyword evidence="1" id="KW-0732">Signal</keyword>
<keyword evidence="3" id="KW-1185">Reference proteome</keyword>
<gene>
    <name evidence="2" type="ORF">H0E84_07680</name>
</gene>
<evidence type="ECO:0000256" key="1">
    <source>
        <dbReference type="SAM" id="SignalP"/>
    </source>
</evidence>
<organism evidence="2 3">
    <name type="scientific">Luteimonas salinisoli</name>
    <dbReference type="NCBI Taxonomy" id="2752307"/>
    <lineage>
        <taxon>Bacteria</taxon>
        <taxon>Pseudomonadati</taxon>
        <taxon>Pseudomonadota</taxon>
        <taxon>Gammaproteobacteria</taxon>
        <taxon>Lysobacterales</taxon>
        <taxon>Lysobacteraceae</taxon>
        <taxon>Luteimonas</taxon>
    </lineage>
</organism>
<sequence length="173" mass="18554">MATPRSMRFSGRLAAAACGAILLASTLQIAAAAAKPAYAGPYVDASAYIHGEDQINAWYGMTWQLKRDFDDICGDTFCEGEYTNTEALRFSCSVHRTSGRIGMCLWVFAASDERIEPSTGKVVAQTQAWHCRTPLAPGTTLEELLAAVQGRSPLYAPLPGGRGSIFDGLVDCL</sequence>
<feature type="signal peptide" evidence="1">
    <location>
        <begin position="1"/>
        <end position="39"/>
    </location>
</feature>
<dbReference type="RefSeq" id="WP_180678059.1">
    <property type="nucleotide sequence ID" value="NZ_JACCKA010000051.1"/>
</dbReference>
<dbReference type="AlphaFoldDB" id="A0A853JBY3"/>
<accession>A0A853JBY3</accession>
<dbReference type="Proteomes" id="UP000578091">
    <property type="component" value="Unassembled WGS sequence"/>
</dbReference>